<evidence type="ECO:0000313" key="2">
    <source>
        <dbReference type="EMBL" id="SHN77355.1"/>
    </source>
</evidence>
<dbReference type="Gene3D" id="3.40.50.300">
    <property type="entry name" value="P-loop containing nucleotide triphosphate hydrolases"/>
    <property type="match status" value="1"/>
</dbReference>
<keyword evidence="3" id="KW-1185">Reference proteome</keyword>
<dbReference type="PANTHER" id="PTHR34413">
    <property type="entry name" value="PROPHAGE TAIL FIBER ASSEMBLY PROTEIN HOMOLOG TFAE-RELATED-RELATED"/>
    <property type="match status" value="1"/>
</dbReference>
<proteinExistence type="predicted"/>
<dbReference type="AlphaFoldDB" id="A0A1M7U327"/>
<dbReference type="SUPFAM" id="SSF52540">
    <property type="entry name" value="P-loop containing nucleoside triphosphate hydrolases"/>
    <property type="match status" value="1"/>
</dbReference>
<accession>A0A1M7U327</accession>
<dbReference type="InterPro" id="IPR027417">
    <property type="entry name" value="P-loop_NTPase"/>
</dbReference>
<feature type="domain" description="Phage terminase large subunit GpA ATPase" evidence="1">
    <location>
        <begin position="22"/>
        <end position="243"/>
    </location>
</feature>
<evidence type="ECO:0000259" key="1">
    <source>
        <dbReference type="Pfam" id="PF05876"/>
    </source>
</evidence>
<dbReference type="PANTHER" id="PTHR34413:SF2">
    <property type="entry name" value="PROPHAGE TAIL FIBER ASSEMBLY PROTEIN HOMOLOG TFAE-RELATED"/>
    <property type="match status" value="1"/>
</dbReference>
<gene>
    <name evidence="2" type="ORF">SAMN02745215_02874</name>
</gene>
<evidence type="ECO:0000313" key="3">
    <source>
        <dbReference type="Proteomes" id="UP000184010"/>
    </source>
</evidence>
<dbReference type="InterPro" id="IPR046453">
    <property type="entry name" value="GpA_ATPase"/>
</dbReference>
<dbReference type="Pfam" id="PF05876">
    <property type="entry name" value="GpA_ATPase"/>
    <property type="match status" value="1"/>
</dbReference>
<sequence length="310" mass="35296">MKFLTVSQWADKYRMVSKEHSIEPGPWRTSRTPYMKEIMDAINHDDTQNIVVMSGSQVGKTELLLNIIGSHMHQEPSPVMIVEPTLDLAMHFSHGRLSAMVKEVPELSALIGGCHQKHMLTFAGANSAASLSSWPSRIVLLDEIDRYPLGDKEDLISIVIKKSNVFYNRKIVMTSTPAYKGVSKIKAAYENSTMEQWCLPCPSCGEYQPLSWDQMNIKLCSMLCKHCGSSHIENEWRNGNGKWIARKENAKTRGFHISGLASPWVEWEEAFRRFSLAKENGTEELMLWAAMTLGEQWNNHAEFCRKSKMR</sequence>
<protein>
    <submittedName>
        <fullName evidence="2">Phage terminase large subunit (GpA)</fullName>
    </submittedName>
</protein>
<reference evidence="3" key="1">
    <citation type="submission" date="2016-12" db="EMBL/GenBank/DDBJ databases">
        <authorList>
            <person name="Varghese N."/>
            <person name="Submissions S."/>
        </authorList>
    </citation>
    <scope>NUCLEOTIDE SEQUENCE [LARGE SCALE GENOMIC DNA]</scope>
    <source>
        <strain evidence="3">DSM 11544</strain>
    </source>
</reference>
<dbReference type="GO" id="GO:0016887">
    <property type="term" value="F:ATP hydrolysis activity"/>
    <property type="evidence" value="ECO:0007669"/>
    <property type="project" value="InterPro"/>
</dbReference>
<dbReference type="InterPro" id="IPR051220">
    <property type="entry name" value="TFA_Chaperone"/>
</dbReference>
<organism evidence="2 3">
    <name type="scientific">Desulfitobacterium chlororespirans DSM 11544</name>
    <dbReference type="NCBI Taxonomy" id="1121395"/>
    <lineage>
        <taxon>Bacteria</taxon>
        <taxon>Bacillati</taxon>
        <taxon>Bacillota</taxon>
        <taxon>Clostridia</taxon>
        <taxon>Eubacteriales</taxon>
        <taxon>Desulfitobacteriaceae</taxon>
        <taxon>Desulfitobacterium</taxon>
    </lineage>
</organism>
<dbReference type="EMBL" id="FRDN01000009">
    <property type="protein sequence ID" value="SHN77355.1"/>
    <property type="molecule type" value="Genomic_DNA"/>
</dbReference>
<dbReference type="STRING" id="1121395.SAMN02745215_02874"/>
<dbReference type="Proteomes" id="UP000184010">
    <property type="component" value="Unassembled WGS sequence"/>
</dbReference>
<name>A0A1M7U327_9FIRM</name>
<dbReference type="RefSeq" id="WP_072773246.1">
    <property type="nucleotide sequence ID" value="NZ_FRDN01000009.1"/>
</dbReference>